<evidence type="ECO:0000313" key="3">
    <source>
        <dbReference type="Proteomes" id="UP001626550"/>
    </source>
</evidence>
<dbReference type="AlphaFoldDB" id="A0ABD2PR70"/>
<evidence type="ECO:0000313" key="2">
    <source>
        <dbReference type="EMBL" id="KAL3309382.1"/>
    </source>
</evidence>
<accession>A0ABD2PR70</accession>
<dbReference type="PANTHER" id="PTHR21580">
    <property type="entry name" value="SHIPPO-1-RELATED"/>
    <property type="match status" value="1"/>
</dbReference>
<organism evidence="2 3">
    <name type="scientific">Cichlidogyrus casuarinus</name>
    <dbReference type="NCBI Taxonomy" id="1844966"/>
    <lineage>
        <taxon>Eukaryota</taxon>
        <taxon>Metazoa</taxon>
        <taxon>Spiralia</taxon>
        <taxon>Lophotrochozoa</taxon>
        <taxon>Platyhelminthes</taxon>
        <taxon>Monogenea</taxon>
        <taxon>Monopisthocotylea</taxon>
        <taxon>Dactylogyridea</taxon>
        <taxon>Ancyrocephalidae</taxon>
        <taxon>Cichlidogyrus</taxon>
    </lineage>
</organism>
<gene>
    <name evidence="2" type="primary">STPG1</name>
    <name evidence="2" type="ORF">Ciccas_012071</name>
</gene>
<name>A0ABD2PR70_9PLAT</name>
<evidence type="ECO:0000256" key="1">
    <source>
        <dbReference type="SAM" id="MobiDB-lite"/>
    </source>
</evidence>
<comment type="caution">
    <text evidence="2">The sequence shown here is derived from an EMBL/GenBank/DDBJ whole genome shotgun (WGS) entry which is preliminary data.</text>
</comment>
<reference evidence="2 3" key="1">
    <citation type="submission" date="2024-11" db="EMBL/GenBank/DDBJ databases">
        <title>Adaptive evolution of stress response genes in parasites aligns with host niche diversity.</title>
        <authorList>
            <person name="Hahn C."/>
            <person name="Resl P."/>
        </authorList>
    </citation>
    <scope>NUCLEOTIDE SEQUENCE [LARGE SCALE GENOMIC DNA]</scope>
    <source>
        <strain evidence="2">EGGRZ-B1_66</strain>
        <tissue evidence="2">Body</tissue>
    </source>
</reference>
<dbReference type="InterPro" id="IPR051291">
    <property type="entry name" value="CIMAP"/>
</dbReference>
<keyword evidence="3" id="KW-1185">Reference proteome</keyword>
<proteinExistence type="predicted"/>
<dbReference type="PANTHER" id="PTHR21580:SF21">
    <property type="entry name" value="O(6)-METHYLGUANINE-INDUCED APOPTOSIS 2"/>
    <property type="match status" value="1"/>
</dbReference>
<dbReference type="InterPro" id="IPR010736">
    <property type="entry name" value="SHIPPO-rpt"/>
</dbReference>
<sequence length="357" mass="38964">MTAITIFDQSYNYSTTFNELKQKIATSSIPVKYSLFVKKTDEKHGFLGSSRRFCTDYNLNPGPGKYDCAFSENGPSFTSSKGFGGLAASSPRSDKNRIRRLPAPNSYNIDKVQTDKKSSFCYKKPYFSKENKIPDASPGPSSYEVKQAFMNKASEITSAFRSKTLRTLGNSLETVPAANEYKVEQCLIKMNPISQANVGKSAFKSKQARVDLPFSSDPRNPGPGSYNCQASKCNAAKLDPTKIHYKCLCAPALKMPPPPITPGPGSYDIRQKSVEKSFMSSAAFVSRTGRWMNQNQSAGTAIGIGAACNGFLNSLDPRRGDARPVGALSDGPGPAAYNPIKPASKTSHFLNLHRKWL</sequence>
<feature type="region of interest" description="Disordered" evidence="1">
    <location>
        <begin position="82"/>
        <end position="101"/>
    </location>
</feature>
<protein>
    <submittedName>
        <fullName evidence="2">O(6)-methylguanine-induced apoptosis 2</fullName>
    </submittedName>
</protein>
<dbReference type="EMBL" id="JBJKFK010003987">
    <property type="protein sequence ID" value="KAL3309382.1"/>
    <property type="molecule type" value="Genomic_DNA"/>
</dbReference>
<dbReference type="Pfam" id="PF07004">
    <property type="entry name" value="SHIPPO-rpt"/>
    <property type="match status" value="5"/>
</dbReference>
<dbReference type="Proteomes" id="UP001626550">
    <property type="component" value="Unassembled WGS sequence"/>
</dbReference>